<dbReference type="EMBL" id="NCKW01008091">
    <property type="protein sequence ID" value="POM68684.1"/>
    <property type="molecule type" value="Genomic_DNA"/>
</dbReference>
<evidence type="ECO:0000313" key="1">
    <source>
        <dbReference type="EMBL" id="POM68684.1"/>
    </source>
</evidence>
<evidence type="ECO:0000313" key="2">
    <source>
        <dbReference type="Proteomes" id="UP000237271"/>
    </source>
</evidence>
<comment type="caution">
    <text evidence="1">The sequence shown here is derived from an EMBL/GenBank/DDBJ whole genome shotgun (WGS) entry which is preliminary data.</text>
</comment>
<accession>A0A2P4XT01</accession>
<organism evidence="1 2">
    <name type="scientific">Phytophthora palmivora</name>
    <dbReference type="NCBI Taxonomy" id="4796"/>
    <lineage>
        <taxon>Eukaryota</taxon>
        <taxon>Sar</taxon>
        <taxon>Stramenopiles</taxon>
        <taxon>Oomycota</taxon>
        <taxon>Peronosporomycetes</taxon>
        <taxon>Peronosporales</taxon>
        <taxon>Peronosporaceae</taxon>
        <taxon>Phytophthora</taxon>
    </lineage>
</organism>
<keyword evidence="2" id="KW-1185">Reference proteome</keyword>
<sequence>MSVTFGLLFDGYSLLRYNLRHCKLQHILPAALAAEFGLTADSHINIIDTGLEPYHRDGTMVQFIVADN</sequence>
<protein>
    <submittedName>
        <fullName evidence="1">Uncharacterized protein</fullName>
    </submittedName>
</protein>
<dbReference type="Proteomes" id="UP000237271">
    <property type="component" value="Unassembled WGS sequence"/>
</dbReference>
<name>A0A2P4XT01_9STRA</name>
<reference evidence="1 2" key="1">
    <citation type="journal article" date="2017" name="Genome Biol. Evol.">
        <title>Phytophthora megakarya and P. palmivora, closely related causal agents of cacao black pod rot, underwent increases in genome sizes and gene numbers by different mechanisms.</title>
        <authorList>
            <person name="Ali S.S."/>
            <person name="Shao J."/>
            <person name="Lary D.J."/>
            <person name="Kronmiller B."/>
            <person name="Shen D."/>
            <person name="Strem M.D."/>
            <person name="Amoako-Attah I."/>
            <person name="Akrofi A.Y."/>
            <person name="Begoude B.A."/>
            <person name="Ten Hoopen G.M."/>
            <person name="Coulibaly K."/>
            <person name="Kebe B.I."/>
            <person name="Melnick R.L."/>
            <person name="Guiltinan M.J."/>
            <person name="Tyler B.M."/>
            <person name="Meinhardt L.W."/>
            <person name="Bailey B.A."/>
        </authorList>
    </citation>
    <scope>NUCLEOTIDE SEQUENCE [LARGE SCALE GENOMIC DNA]</scope>
    <source>
        <strain evidence="2">sbr112.9</strain>
    </source>
</reference>
<dbReference type="AlphaFoldDB" id="A0A2P4XT01"/>
<gene>
    <name evidence="1" type="ORF">PHPALM_15129</name>
</gene>
<proteinExistence type="predicted"/>